<dbReference type="GO" id="GO:0006508">
    <property type="term" value="P:proteolysis"/>
    <property type="evidence" value="ECO:0007669"/>
    <property type="project" value="UniProtKB-KW"/>
</dbReference>
<dbReference type="EMBL" id="JAXUIC010000009">
    <property type="protein sequence ID" value="KAK4571923.1"/>
    <property type="molecule type" value="Genomic_DNA"/>
</dbReference>
<feature type="domain" description="Ubiquitin-like protease family profile" evidence="8">
    <location>
        <begin position="376"/>
        <end position="570"/>
    </location>
</feature>
<evidence type="ECO:0000256" key="6">
    <source>
        <dbReference type="ARBA" id="ARBA00057729"/>
    </source>
</evidence>
<evidence type="ECO:0000313" key="10">
    <source>
        <dbReference type="Proteomes" id="UP001324115"/>
    </source>
</evidence>
<evidence type="ECO:0000256" key="1">
    <source>
        <dbReference type="ARBA" id="ARBA00005234"/>
    </source>
</evidence>
<name>A0AAN7EHP6_QUERU</name>
<evidence type="ECO:0000313" key="9">
    <source>
        <dbReference type="EMBL" id="KAK4571923.1"/>
    </source>
</evidence>
<keyword evidence="5" id="KW-0788">Thiol protease</keyword>
<evidence type="ECO:0000259" key="8">
    <source>
        <dbReference type="PROSITE" id="PS50600"/>
    </source>
</evidence>
<evidence type="ECO:0000256" key="3">
    <source>
        <dbReference type="ARBA" id="ARBA00022786"/>
    </source>
</evidence>
<evidence type="ECO:0000256" key="5">
    <source>
        <dbReference type="ARBA" id="ARBA00022807"/>
    </source>
</evidence>
<reference evidence="9 10" key="1">
    <citation type="journal article" date="2023" name="G3 (Bethesda)">
        <title>A haplotype-resolved chromosome-scale genome for Quercus rubra L. provides insights into the genetics of adaptive traits for red oak species.</title>
        <authorList>
            <person name="Kapoor B."/>
            <person name="Jenkins J."/>
            <person name="Schmutz J."/>
            <person name="Zhebentyayeva T."/>
            <person name="Kuelheim C."/>
            <person name="Coggeshall M."/>
            <person name="Heim C."/>
            <person name="Lasky J.R."/>
            <person name="Leites L."/>
            <person name="Islam-Faridi N."/>
            <person name="Romero-Severson J."/>
            <person name="DeLeo V.L."/>
            <person name="Lucas S.M."/>
            <person name="Lazic D."/>
            <person name="Gailing O."/>
            <person name="Carlson J."/>
            <person name="Staton M."/>
        </authorList>
    </citation>
    <scope>NUCLEOTIDE SEQUENCE [LARGE SCALE GENOMIC DNA]</scope>
    <source>
        <strain evidence="9">Pseudo-F2</strain>
    </source>
</reference>
<dbReference type="SUPFAM" id="SSF54001">
    <property type="entry name" value="Cysteine proteinases"/>
    <property type="match status" value="1"/>
</dbReference>
<feature type="region of interest" description="Disordered" evidence="7">
    <location>
        <begin position="173"/>
        <end position="196"/>
    </location>
</feature>
<dbReference type="Pfam" id="PF02902">
    <property type="entry name" value="Peptidase_C48"/>
    <property type="match status" value="1"/>
</dbReference>
<organism evidence="9 10">
    <name type="scientific">Quercus rubra</name>
    <name type="common">Northern red oak</name>
    <name type="synonym">Quercus borealis</name>
    <dbReference type="NCBI Taxonomy" id="3512"/>
    <lineage>
        <taxon>Eukaryota</taxon>
        <taxon>Viridiplantae</taxon>
        <taxon>Streptophyta</taxon>
        <taxon>Embryophyta</taxon>
        <taxon>Tracheophyta</taxon>
        <taxon>Spermatophyta</taxon>
        <taxon>Magnoliopsida</taxon>
        <taxon>eudicotyledons</taxon>
        <taxon>Gunneridae</taxon>
        <taxon>Pentapetalae</taxon>
        <taxon>rosids</taxon>
        <taxon>fabids</taxon>
        <taxon>Fagales</taxon>
        <taxon>Fagaceae</taxon>
        <taxon>Quercus</taxon>
    </lineage>
</organism>
<dbReference type="InterPro" id="IPR003653">
    <property type="entry name" value="Peptidase_C48_C"/>
</dbReference>
<keyword evidence="10" id="KW-1185">Reference proteome</keyword>
<dbReference type="Gene3D" id="3.30.310.130">
    <property type="entry name" value="Ubiquitin-related"/>
    <property type="match status" value="1"/>
</dbReference>
<comment type="function">
    <text evidence="6">Protease that catalyzes two essential functions in the SUMO pathway: processing of full-length SUMOs to their mature forms and deconjugation of SUMO from targeted proteins.</text>
</comment>
<dbReference type="Proteomes" id="UP001324115">
    <property type="component" value="Unassembled WGS sequence"/>
</dbReference>
<evidence type="ECO:0000256" key="2">
    <source>
        <dbReference type="ARBA" id="ARBA00022670"/>
    </source>
</evidence>
<dbReference type="AlphaFoldDB" id="A0AAN7EHP6"/>
<comment type="caution">
    <text evidence="9">The sequence shown here is derived from an EMBL/GenBank/DDBJ whole genome shotgun (WGS) entry which is preliminary data.</text>
</comment>
<feature type="compositionally biased region" description="Basic and acidic residues" evidence="7">
    <location>
        <begin position="1222"/>
        <end position="1233"/>
    </location>
</feature>
<dbReference type="PANTHER" id="PTHR47764">
    <property type="entry name" value="UBIQUITIN-LIKE-SPECIFIC PROTEASE 2B-RELATED"/>
    <property type="match status" value="1"/>
</dbReference>
<evidence type="ECO:0000256" key="4">
    <source>
        <dbReference type="ARBA" id="ARBA00022801"/>
    </source>
</evidence>
<proteinExistence type="inferred from homology"/>
<dbReference type="Gene3D" id="1.10.418.20">
    <property type="match status" value="1"/>
</dbReference>
<dbReference type="GO" id="GO:0008234">
    <property type="term" value="F:cysteine-type peptidase activity"/>
    <property type="evidence" value="ECO:0007669"/>
    <property type="project" value="UniProtKB-KW"/>
</dbReference>
<dbReference type="Pfam" id="PF25352">
    <property type="entry name" value="PH_ULP"/>
    <property type="match status" value="1"/>
</dbReference>
<feature type="region of interest" description="Disordered" evidence="7">
    <location>
        <begin position="1222"/>
        <end position="1243"/>
    </location>
</feature>
<keyword evidence="3" id="KW-0833">Ubl conjugation pathway</keyword>
<dbReference type="PANTHER" id="PTHR47764:SF2">
    <property type="entry name" value="UBIQUITIN-LIKE PROTEASE FAMILY PROFILE DOMAIN-CONTAINING PROTEIN"/>
    <property type="match status" value="1"/>
</dbReference>
<feature type="region of interest" description="Disordered" evidence="7">
    <location>
        <begin position="109"/>
        <end position="130"/>
    </location>
</feature>
<feature type="compositionally biased region" description="Low complexity" evidence="7">
    <location>
        <begin position="177"/>
        <end position="189"/>
    </location>
</feature>
<sequence length="1243" mass="137835">MKSSPRRGAGGFDVFDFKEEDELADLASEKFLEKFKNSSVDHHSTLKDDYLECVTEGANHGTKEVGSVHCVDVDGIDCKHGCDDANSFKPLGIEGESFVDKREFSGLDATRDSNSISHEQPDLKPDSNGSRCFISELERKDSILEAPTPEKGLIDSALLEAPSKNEPVDVISDADESMSGNSPSSPTSETAEDGVSLNGYATEQSFGDMGMDDTDMEVVLHTDYVIYRDIYCTGPQLTFSHSCIKISGSNPHGNEGTFNFECGVDDVIDIACQWTRRVETVIIKLHVIAEDAVQTNNECSTPGIEELKIVVVEPDWSHKQEMITSMNMKYMAVWDIVDDMNVGMEEDNLLGRRRYFPNFDEPFEEVIYPKGDPDAVSISKRDVDLLQPDTYVNDTIIDFYIKYLKNQIQPEERNRFHFFNSFFFRKLADMDKDPNSASDGRAAFLRVRKWTRKVDIFEKDFIFIPINFSLHWSLIVICHPGEVARLKDEDLDKSPKVPCILHMDSIKGNHTGIKTLIQSYLWEEWKERQKEAPEDLSSKFLNLRFVSLELPQQENSFDCGLFLLHYLELFLAEAPVNFSPFKIIKSSKFLDVNWFPPAEASLKRTLIQKLISVLLKNRSPEVSSAACSDEDGPSEFLENNKNETGVEFLSQRCSPAIAPQGNLSSSQAGQGIEMTVLSVSSISSQCVNDTGLVLKEFLESGATAGSLLGRLPSFDHSSSYYHLNGPTEEDAENSDHFVFLPSGDTGFQQMVGIIPQESSIPYSSRDLGMETSYNLGISMHTQHDNVVDSSPETLSCASDDSDVGIIENCPVRENVGTSQREETDDQRRLSTANMECLADSVLLDAFAVEGSEDPDKMYDGNENNDGLPSHQENSDILLHQDSDIMGNGEVACDNVQEIGDNQIAEAAACDNMQEIGDDQIAETHEQQPAKELIMGNGEVACDNVQEIGDNQIAETHEQHEQQPAKELIMGNGEVACDNVQEIGEDQIAETHEQQPAKELIMGNGEVACDSVQEICEDQIAETHEQQPAKELIMGNGDVACDSVQEIGEDQIADTHEQQLAKELIMGNGEVACDGMQEIGEDQIAETHEQQEIGEDQIAETHEQQPAKELIMGNREVACDTVQEIGDYQIAATNEQQPAKELIMGNGEVACDNVQEIVDDQITETHEQQPAKELIMGNGEVACDNVQEIVDDQIAETHERQPAKELIMGNGEVACDNVQEIGDDHIADTHEQPPAKKPRLISPL</sequence>
<feature type="region of interest" description="Disordered" evidence="7">
    <location>
        <begin position="852"/>
        <end position="872"/>
    </location>
</feature>
<keyword evidence="2" id="KW-0645">Protease</keyword>
<keyword evidence="4" id="KW-0378">Hydrolase</keyword>
<evidence type="ECO:0000256" key="7">
    <source>
        <dbReference type="SAM" id="MobiDB-lite"/>
    </source>
</evidence>
<dbReference type="FunFam" id="3.30.310.130:FF:000006">
    <property type="entry name" value="Probable ubiquitin-like-specific protease 2B"/>
    <property type="match status" value="1"/>
</dbReference>
<protein>
    <recommendedName>
        <fullName evidence="8">Ubiquitin-like protease family profile domain-containing protein</fullName>
    </recommendedName>
</protein>
<dbReference type="InterPro" id="IPR038765">
    <property type="entry name" value="Papain-like_cys_pep_sf"/>
</dbReference>
<dbReference type="InterPro" id="IPR057375">
    <property type="entry name" value="ULP2A/B_PH"/>
</dbReference>
<comment type="similarity">
    <text evidence="1">Belongs to the peptidase C48 family.</text>
</comment>
<accession>A0AAN7EHP6</accession>
<dbReference type="PROSITE" id="PS50600">
    <property type="entry name" value="ULP_PROTEASE"/>
    <property type="match status" value="1"/>
</dbReference>
<gene>
    <name evidence="9" type="ORF">RGQ29_030356</name>
</gene>